<keyword evidence="8" id="KW-1185">Reference proteome</keyword>
<keyword evidence="1 3" id="KW-0807">Transducer</keyword>
<dbReference type="Pfam" id="PF00015">
    <property type="entry name" value="MCPsignal"/>
    <property type="match status" value="1"/>
</dbReference>
<dbReference type="Gene3D" id="6.10.340.10">
    <property type="match status" value="1"/>
</dbReference>
<evidence type="ECO:0000313" key="8">
    <source>
        <dbReference type="Proteomes" id="UP000289200"/>
    </source>
</evidence>
<dbReference type="SMART" id="SM00304">
    <property type="entry name" value="HAMP"/>
    <property type="match status" value="2"/>
</dbReference>
<evidence type="ECO:0000256" key="1">
    <source>
        <dbReference type="ARBA" id="ARBA00023224"/>
    </source>
</evidence>
<reference evidence="8" key="1">
    <citation type="submission" date="2018-10" db="EMBL/GenBank/DDBJ databases">
        <authorList>
            <person name="Peiro R."/>
            <person name="Begona"/>
            <person name="Cbmso G."/>
            <person name="Lopez M."/>
            <person name="Gonzalez S."/>
            <person name="Sacristan E."/>
            <person name="Castillo E."/>
        </authorList>
    </citation>
    <scope>NUCLEOTIDE SEQUENCE [LARGE SCALE GENOMIC DNA]</scope>
</reference>
<sequence>MSHLLSRFRIITKILSLVGLLALVATGVVLVALDAMTSLSDAARLTEAAGDKAVLGSRLNTNFTAIGRAEAMMVADPRAATIKEAGDLVRAEWALLDERIALLGKLATTEDDRRYLAEQAPLIATLRRESDGLRTLLAAIADPPSAAERSELLTRAAASRAAQEKARNRTRVYFDEIQRLKRRLSDQVATTYQTGMRTILAIAGIGIGLALVLSFVVTRAGIVRPLLGMTGAMTALAEGKLDTVVPGIGRRDEIGVMASAVQVFKDHAVENGRLHVEQEAAREEADRQRREAVLSMARNVERESLGAIGELGNVSRRVGGVADGMASRAVAVGDTSRSIAAFAEEARTSAQAVAAAAEELSSSVQEINGQITRTGAATREAVAAGNTATTRIRSLSEAVVRIAEVSKLIGDVAEQTNLLALNATIEAARAGEAGKGFAVVAQEVKTLAGQTARSTEDIDRHVQDIRLATDAAVRAVEEIGERIRGIDGITGAVAAAAEQQGAATREIARSVQRSTAAAQEVAARLGAVSADAAEVGHHSVEVRDAIAGMSREIDALHGRLSRIVKAEPEAA</sequence>
<dbReference type="PROSITE" id="PS50111">
    <property type="entry name" value="CHEMOTAXIS_TRANSDUC_2"/>
    <property type="match status" value="1"/>
</dbReference>
<dbReference type="SMART" id="SM00283">
    <property type="entry name" value="MA"/>
    <property type="match status" value="1"/>
</dbReference>
<proteinExistence type="inferred from homology"/>
<keyword evidence="4" id="KW-0472">Membrane</keyword>
<gene>
    <name evidence="7" type="primary">mcpP_1</name>
    <name evidence="7" type="ORF">RHODGE_RHODGE_02153</name>
</gene>
<evidence type="ECO:0000259" key="6">
    <source>
        <dbReference type="PROSITE" id="PS50885"/>
    </source>
</evidence>
<dbReference type="AlphaFoldDB" id="A0A3S4BWA5"/>
<evidence type="ECO:0000256" key="2">
    <source>
        <dbReference type="ARBA" id="ARBA00029447"/>
    </source>
</evidence>
<name>A0A3S4BWA5_9BRAD</name>
<comment type="similarity">
    <text evidence="2">Belongs to the methyl-accepting chemotaxis (MCP) protein family.</text>
</comment>
<dbReference type="PROSITE" id="PS50885">
    <property type="entry name" value="HAMP"/>
    <property type="match status" value="1"/>
</dbReference>
<dbReference type="CDD" id="cd06225">
    <property type="entry name" value="HAMP"/>
    <property type="match status" value="1"/>
</dbReference>
<organism evidence="7 8">
    <name type="scientific">Rhodoplanes serenus</name>
    <dbReference type="NCBI Taxonomy" id="200615"/>
    <lineage>
        <taxon>Bacteria</taxon>
        <taxon>Pseudomonadati</taxon>
        <taxon>Pseudomonadota</taxon>
        <taxon>Alphaproteobacteria</taxon>
        <taxon>Hyphomicrobiales</taxon>
        <taxon>Nitrobacteraceae</taxon>
        <taxon>Rhodoplanes</taxon>
    </lineage>
</organism>
<dbReference type="Gene3D" id="1.10.287.950">
    <property type="entry name" value="Methyl-accepting chemotaxis protein"/>
    <property type="match status" value="1"/>
</dbReference>
<protein>
    <submittedName>
        <fullName evidence="7">Methyl-accepting chemotaxis protein McpP</fullName>
    </submittedName>
</protein>
<evidence type="ECO:0000259" key="5">
    <source>
        <dbReference type="PROSITE" id="PS50111"/>
    </source>
</evidence>
<dbReference type="PANTHER" id="PTHR32089">
    <property type="entry name" value="METHYL-ACCEPTING CHEMOTAXIS PROTEIN MCPB"/>
    <property type="match status" value="1"/>
</dbReference>
<evidence type="ECO:0000313" key="7">
    <source>
        <dbReference type="EMBL" id="VCU08975.1"/>
    </source>
</evidence>
<evidence type="ECO:0000256" key="4">
    <source>
        <dbReference type="SAM" id="Phobius"/>
    </source>
</evidence>
<dbReference type="GO" id="GO:0007165">
    <property type="term" value="P:signal transduction"/>
    <property type="evidence" value="ECO:0007669"/>
    <property type="project" value="UniProtKB-KW"/>
</dbReference>
<dbReference type="EMBL" id="UWOC01000138">
    <property type="protein sequence ID" value="VCU08975.1"/>
    <property type="molecule type" value="Genomic_DNA"/>
</dbReference>
<dbReference type="Pfam" id="PF00672">
    <property type="entry name" value="HAMP"/>
    <property type="match status" value="1"/>
</dbReference>
<feature type="domain" description="HAMP" evidence="6">
    <location>
        <begin position="220"/>
        <end position="273"/>
    </location>
</feature>
<accession>A0A3S4BWA5</accession>
<evidence type="ECO:0000256" key="3">
    <source>
        <dbReference type="PROSITE-ProRule" id="PRU00284"/>
    </source>
</evidence>
<dbReference type="PANTHER" id="PTHR32089:SF112">
    <property type="entry name" value="LYSOZYME-LIKE PROTEIN-RELATED"/>
    <property type="match status" value="1"/>
</dbReference>
<keyword evidence="4" id="KW-1133">Transmembrane helix</keyword>
<dbReference type="Proteomes" id="UP000289200">
    <property type="component" value="Unassembled WGS sequence"/>
</dbReference>
<comment type="caution">
    <text evidence="7">The sequence shown here is derived from an EMBL/GenBank/DDBJ whole genome shotgun (WGS) entry which is preliminary data.</text>
</comment>
<dbReference type="InterPro" id="IPR003660">
    <property type="entry name" value="HAMP_dom"/>
</dbReference>
<dbReference type="InterPro" id="IPR004089">
    <property type="entry name" value="MCPsignal_dom"/>
</dbReference>
<feature type="domain" description="Methyl-accepting transducer" evidence="5">
    <location>
        <begin position="307"/>
        <end position="536"/>
    </location>
</feature>
<dbReference type="GO" id="GO:0016020">
    <property type="term" value="C:membrane"/>
    <property type="evidence" value="ECO:0007669"/>
    <property type="project" value="InterPro"/>
</dbReference>
<feature type="transmembrane region" description="Helical" evidence="4">
    <location>
        <begin position="199"/>
        <end position="217"/>
    </location>
</feature>
<keyword evidence="4" id="KW-0812">Transmembrane</keyword>
<dbReference type="SUPFAM" id="SSF58104">
    <property type="entry name" value="Methyl-accepting chemotaxis protein (MCP) signaling domain"/>
    <property type="match status" value="1"/>
</dbReference>